<sequence>MATSVDESLLEEFDVYESQIIRLQALIRGRLVRKWIKQIKQDYVEVFREIEQSDRNTVIWPYYSLCYPLIQKTRKQVTSDFRSNPTSRRSSTSSPRDGSTVNMSYEKENQVKFCKNDETVAKQKDVNRIIAGCRNCFPRSELSERPGFNSKLQDQTSQKTKQTEHEKHSESSCRCSDVEKVQDLEIQNVFPVSAEKMKPPLIKNVEVKSRSEIYLQN</sequence>
<reference evidence="2 3" key="1">
    <citation type="submission" date="2022-12" db="EMBL/GenBank/DDBJ databases">
        <title>Chromosome-level genome of Tegillarca granosa.</title>
        <authorList>
            <person name="Kim J."/>
        </authorList>
    </citation>
    <scope>NUCLEOTIDE SEQUENCE [LARGE SCALE GENOMIC DNA]</scope>
    <source>
        <strain evidence="2">Teg-2019</strain>
        <tissue evidence="2">Adductor muscle</tissue>
    </source>
</reference>
<feature type="compositionally biased region" description="Low complexity" evidence="1">
    <location>
        <begin position="82"/>
        <end position="96"/>
    </location>
</feature>
<evidence type="ECO:0000313" key="2">
    <source>
        <dbReference type="EMBL" id="KAJ8321849.1"/>
    </source>
</evidence>
<organism evidence="2 3">
    <name type="scientific">Tegillarca granosa</name>
    <name type="common">Malaysian cockle</name>
    <name type="synonym">Anadara granosa</name>
    <dbReference type="NCBI Taxonomy" id="220873"/>
    <lineage>
        <taxon>Eukaryota</taxon>
        <taxon>Metazoa</taxon>
        <taxon>Spiralia</taxon>
        <taxon>Lophotrochozoa</taxon>
        <taxon>Mollusca</taxon>
        <taxon>Bivalvia</taxon>
        <taxon>Autobranchia</taxon>
        <taxon>Pteriomorphia</taxon>
        <taxon>Arcoida</taxon>
        <taxon>Arcoidea</taxon>
        <taxon>Arcidae</taxon>
        <taxon>Tegillarca</taxon>
    </lineage>
</organism>
<evidence type="ECO:0000313" key="3">
    <source>
        <dbReference type="Proteomes" id="UP001217089"/>
    </source>
</evidence>
<evidence type="ECO:0000256" key="1">
    <source>
        <dbReference type="SAM" id="MobiDB-lite"/>
    </source>
</evidence>
<feature type="region of interest" description="Disordered" evidence="1">
    <location>
        <begin position="78"/>
        <end position="102"/>
    </location>
</feature>
<dbReference type="EMBL" id="JARBDR010000018">
    <property type="protein sequence ID" value="KAJ8321849.1"/>
    <property type="molecule type" value="Genomic_DNA"/>
</dbReference>
<protein>
    <submittedName>
        <fullName evidence="2">Uncharacterized protein</fullName>
    </submittedName>
</protein>
<name>A0ABQ9FX77_TEGGR</name>
<accession>A0ABQ9FX77</accession>
<dbReference type="Proteomes" id="UP001217089">
    <property type="component" value="Unassembled WGS sequence"/>
</dbReference>
<proteinExistence type="predicted"/>
<keyword evidence="3" id="KW-1185">Reference proteome</keyword>
<gene>
    <name evidence="2" type="ORF">KUTeg_000320</name>
</gene>
<feature type="compositionally biased region" description="Polar residues" evidence="1">
    <location>
        <begin position="150"/>
        <end position="160"/>
    </location>
</feature>
<feature type="region of interest" description="Disordered" evidence="1">
    <location>
        <begin position="144"/>
        <end position="171"/>
    </location>
</feature>
<comment type="caution">
    <text evidence="2">The sequence shown here is derived from an EMBL/GenBank/DDBJ whole genome shotgun (WGS) entry which is preliminary data.</text>
</comment>
<feature type="compositionally biased region" description="Basic and acidic residues" evidence="1">
    <location>
        <begin position="161"/>
        <end position="171"/>
    </location>
</feature>
<dbReference type="PROSITE" id="PS50096">
    <property type="entry name" value="IQ"/>
    <property type="match status" value="1"/>
</dbReference>